<evidence type="ECO:0000256" key="2">
    <source>
        <dbReference type="SAM" id="MobiDB-lite"/>
    </source>
</evidence>
<dbReference type="EMBL" id="JBHMAS010000090">
    <property type="protein sequence ID" value="MFB9784615.1"/>
    <property type="molecule type" value="Genomic_DNA"/>
</dbReference>
<sequence length="549" mass="60549">MTTDETAQTTHKNITDLPFFSSTLPIADQPQTAPEPVVPVPAETADFFRTNNLHDLPPAPRHNAPGEVVQSQRSAAPKIPVDRKLVRTLQREAAELLREHRTKRDRELNDPKNTKIVAPFTADEEREYGRETITRLVKNHVQQTIRSGGETFDLNQEHALIKAIFDAQFRLGPLQDLVEEPDITDIYLNGDAVYVKYPDGHYESRDSVVDSSDELLEWMSLLASRADNGGRPFSRINPSLRLNMQGNHRLSVLGYTTIRPSVAIRIHRLTNITLEQLSLDHLMMPPELAHMLGCAIRGRASTGVGGGMGYGKTTFARALANALPIQTRIGVAETERELFLDELPGRRDFIVDAEMIMGGGERGADGQLAGGFSLSAILYEFVRQGLDFLVVGEIAGLEILALVKALQTANGGIFTTHAYTARGVIDRLANLAQEPPMNASAEYIERQLAEHVDVIVQLATKVRVSREGTTTAVRYVSEVVYVEPGDTDKLPSFSNIYRGYSDGTGVFGSIPQPMLRKLLAGGFKKVDLPPGTLRSFDEERDLFDDEGAA</sequence>
<gene>
    <name evidence="4" type="ORF">ACFFQ6_33470</name>
</gene>
<comment type="similarity">
    <text evidence="1">Belongs to the GSP E family.</text>
</comment>
<comment type="caution">
    <text evidence="4">The sequence shown here is derived from an EMBL/GenBank/DDBJ whole genome shotgun (WGS) entry which is preliminary data.</text>
</comment>
<dbReference type="InterPro" id="IPR027417">
    <property type="entry name" value="P-loop_NTPase"/>
</dbReference>
<evidence type="ECO:0000313" key="4">
    <source>
        <dbReference type="EMBL" id="MFB9784615.1"/>
    </source>
</evidence>
<evidence type="ECO:0000256" key="1">
    <source>
        <dbReference type="ARBA" id="ARBA00006611"/>
    </source>
</evidence>
<dbReference type="PANTHER" id="PTHR30486:SF6">
    <property type="entry name" value="TYPE IV PILUS RETRACTATION ATPASE PILT"/>
    <property type="match status" value="1"/>
</dbReference>
<dbReference type="RefSeq" id="WP_209922974.1">
    <property type="nucleotide sequence ID" value="NZ_JBEUOO010000037.1"/>
</dbReference>
<dbReference type="Proteomes" id="UP001589587">
    <property type="component" value="Unassembled WGS sequence"/>
</dbReference>
<dbReference type="InterPro" id="IPR050921">
    <property type="entry name" value="T4SS_GSP_E_ATPase"/>
</dbReference>
<dbReference type="Gene3D" id="3.30.450.380">
    <property type="match status" value="1"/>
</dbReference>
<dbReference type="Gene3D" id="3.40.50.300">
    <property type="entry name" value="P-loop containing nucleotide triphosphate hydrolases"/>
    <property type="match status" value="1"/>
</dbReference>
<feature type="region of interest" description="Disordered" evidence="2">
    <location>
        <begin position="57"/>
        <end position="76"/>
    </location>
</feature>
<accession>A0ABV5XQ57</accession>
<keyword evidence="5" id="KW-1185">Reference proteome</keyword>
<evidence type="ECO:0000313" key="5">
    <source>
        <dbReference type="Proteomes" id="UP001589587"/>
    </source>
</evidence>
<dbReference type="GeneID" id="93806420"/>
<protein>
    <submittedName>
        <fullName evidence="4">ATPase, T2SS/T4P/T4SS family</fullName>
    </submittedName>
</protein>
<dbReference type="Pfam" id="PF00437">
    <property type="entry name" value="T2SSE"/>
    <property type="match status" value="1"/>
</dbReference>
<dbReference type="PANTHER" id="PTHR30486">
    <property type="entry name" value="TWITCHING MOTILITY PROTEIN PILT"/>
    <property type="match status" value="1"/>
</dbReference>
<feature type="domain" description="Bacterial type II secretion system protein E" evidence="3">
    <location>
        <begin position="247"/>
        <end position="462"/>
    </location>
</feature>
<dbReference type="SUPFAM" id="SSF52540">
    <property type="entry name" value="P-loop containing nucleoside triphosphate hydrolases"/>
    <property type="match status" value="1"/>
</dbReference>
<reference evidence="4 5" key="1">
    <citation type="submission" date="2024-09" db="EMBL/GenBank/DDBJ databases">
        <authorList>
            <person name="Sun Q."/>
            <person name="Mori K."/>
        </authorList>
    </citation>
    <scope>NUCLEOTIDE SEQUENCE [LARGE SCALE GENOMIC DNA]</scope>
    <source>
        <strain evidence="4 5">JCM 11411</strain>
    </source>
</reference>
<dbReference type="InterPro" id="IPR001482">
    <property type="entry name" value="T2SS/T4SS_dom"/>
</dbReference>
<proteinExistence type="inferred from homology"/>
<organism evidence="4 5">
    <name type="scientific">Rhodococcus baikonurensis</name>
    <dbReference type="NCBI Taxonomy" id="172041"/>
    <lineage>
        <taxon>Bacteria</taxon>
        <taxon>Bacillati</taxon>
        <taxon>Actinomycetota</taxon>
        <taxon>Actinomycetes</taxon>
        <taxon>Mycobacteriales</taxon>
        <taxon>Nocardiaceae</taxon>
        <taxon>Rhodococcus</taxon>
        <taxon>Rhodococcus erythropolis group</taxon>
    </lineage>
</organism>
<evidence type="ECO:0000259" key="3">
    <source>
        <dbReference type="Pfam" id="PF00437"/>
    </source>
</evidence>
<name>A0ABV5XQ57_9NOCA</name>